<evidence type="ECO:0000256" key="1">
    <source>
        <dbReference type="ARBA" id="ARBA00004141"/>
    </source>
</evidence>
<feature type="transmembrane region" description="Helical" evidence="10">
    <location>
        <begin position="200"/>
        <end position="221"/>
    </location>
</feature>
<dbReference type="SUPFAM" id="SSF81324">
    <property type="entry name" value="Voltage-gated potassium channels"/>
    <property type="match status" value="1"/>
</dbReference>
<feature type="signal peptide" evidence="11">
    <location>
        <begin position="1"/>
        <end position="17"/>
    </location>
</feature>
<dbReference type="PROSITE" id="PS00888">
    <property type="entry name" value="CNMP_BINDING_1"/>
    <property type="match status" value="1"/>
</dbReference>
<dbReference type="InterPro" id="IPR018490">
    <property type="entry name" value="cNMP-bd_dom_sf"/>
</dbReference>
<dbReference type="Gene3D" id="1.10.287.70">
    <property type="match status" value="1"/>
</dbReference>
<dbReference type="InterPro" id="IPR000595">
    <property type="entry name" value="cNMP-bd_dom"/>
</dbReference>
<comment type="subcellular location">
    <subcellularLocation>
        <location evidence="1">Membrane</location>
        <topology evidence="1">Multi-pass membrane protein</topology>
    </subcellularLocation>
</comment>
<dbReference type="AlphaFoldDB" id="A0AA36FVK6"/>
<name>A0AA36FVK6_9BILA</name>
<dbReference type="FunFam" id="2.60.120.10:FF:000002">
    <property type="entry name" value="Cyclic nucleotide gated channel alpha 1a"/>
    <property type="match status" value="1"/>
</dbReference>
<keyword evidence="11" id="KW-0732">Signal</keyword>
<dbReference type="InterPro" id="IPR018488">
    <property type="entry name" value="cNMP-bd_CS"/>
</dbReference>
<dbReference type="GO" id="GO:0005886">
    <property type="term" value="C:plasma membrane"/>
    <property type="evidence" value="ECO:0007669"/>
    <property type="project" value="TreeGrafter"/>
</dbReference>
<keyword evidence="6 10" id="KW-0472">Membrane</keyword>
<evidence type="ECO:0000256" key="11">
    <source>
        <dbReference type="SAM" id="SignalP"/>
    </source>
</evidence>
<dbReference type="GO" id="GO:0005223">
    <property type="term" value="F:intracellularly cGMP-activated cation channel activity"/>
    <property type="evidence" value="ECO:0007669"/>
    <property type="project" value="TreeGrafter"/>
</dbReference>
<dbReference type="PANTHER" id="PTHR45638">
    <property type="entry name" value="CYCLIC NUCLEOTIDE-GATED CATION CHANNEL SUBUNIT A"/>
    <property type="match status" value="1"/>
</dbReference>
<gene>
    <name evidence="13" type="ORF">MSPICULIGERA_LOCUS7720</name>
</gene>
<evidence type="ECO:0000256" key="9">
    <source>
        <dbReference type="SAM" id="Coils"/>
    </source>
</evidence>
<sequence length="514" mass="59730">MSRLVLLFLAYILVAAAFPEYEGLNTTCTKSHDCQVINTAAVGICKDGKCDYELTRGFIYFPFKEVKKNVFTITLPSCNMKPQQSKMRKLTSGILGAKKWLIHEKQRHDHEADDLNTRRVFDISIDEAIPPPKQNILSDYEDRRNFTKECEKYRDHWAERTYRHAFSNFSKQYSLSFYWSALTLVTLGEQPSPQRSFQNIFEIIVTLLGLVIFAVIVGDVGNMVQTMNLKRTDYEEIFDGTRAYMLRHQVPQQLQQKIIRYLTYIWGQGQIGVDEKAISDFLPNRLYGHMAVHIHMETLRRVPLFADCDPTLLYEFILRLELQVYSPGDYICRKGEVGKEMYIVKSGFVEVVNEDGTKIFVRLGEGVVFGELSILNIPGNRNGDRRTANVRSAGYTNLYALRKEDLWEALRDYPQATQSLFEKGRQILAKDNLLEETTEEHDNWDPDAPIEEKFETIRRDMEEFTKQLDEAEVMLRASMDREKQLVTKLEESFVEFFELVNRDDEHEEDSDSDG</sequence>
<dbReference type="GO" id="GO:0017071">
    <property type="term" value="C:intracellular cyclic nucleotide activated cation channel complex"/>
    <property type="evidence" value="ECO:0007669"/>
    <property type="project" value="TreeGrafter"/>
</dbReference>
<evidence type="ECO:0000256" key="5">
    <source>
        <dbReference type="ARBA" id="ARBA00023065"/>
    </source>
</evidence>
<proteinExistence type="predicted"/>
<keyword evidence="5" id="KW-0406">Ion transport</keyword>
<dbReference type="EMBL" id="CATQJA010001987">
    <property type="protein sequence ID" value="CAJ0569231.1"/>
    <property type="molecule type" value="Genomic_DNA"/>
</dbReference>
<keyword evidence="9" id="KW-0175">Coiled coil</keyword>
<dbReference type="Gene3D" id="1.10.287.630">
    <property type="entry name" value="Helix hairpin bin"/>
    <property type="match status" value="1"/>
</dbReference>
<evidence type="ECO:0000256" key="4">
    <source>
        <dbReference type="ARBA" id="ARBA00022989"/>
    </source>
</evidence>
<dbReference type="SUPFAM" id="SSF51206">
    <property type="entry name" value="cAMP-binding domain-like"/>
    <property type="match status" value="1"/>
</dbReference>
<evidence type="ECO:0000256" key="10">
    <source>
        <dbReference type="SAM" id="Phobius"/>
    </source>
</evidence>
<reference evidence="13" key="1">
    <citation type="submission" date="2023-06" db="EMBL/GenBank/DDBJ databases">
        <authorList>
            <person name="Delattre M."/>
        </authorList>
    </citation>
    <scope>NUCLEOTIDE SEQUENCE</scope>
    <source>
        <strain evidence="13">AF72</strain>
    </source>
</reference>
<protein>
    <recommendedName>
        <fullName evidence="12">Cyclic nucleotide-binding domain-containing protein</fullName>
    </recommendedName>
</protein>
<dbReference type="InterPro" id="IPR032406">
    <property type="entry name" value="CLZ_dom"/>
</dbReference>
<dbReference type="Pfam" id="PF00027">
    <property type="entry name" value="cNMP_binding"/>
    <property type="match status" value="1"/>
</dbReference>
<dbReference type="InterPro" id="IPR014710">
    <property type="entry name" value="RmlC-like_jellyroll"/>
</dbReference>
<keyword evidence="2" id="KW-0813">Transport</keyword>
<evidence type="ECO:0000313" key="14">
    <source>
        <dbReference type="Proteomes" id="UP001177023"/>
    </source>
</evidence>
<evidence type="ECO:0000256" key="7">
    <source>
        <dbReference type="ARBA" id="ARBA00023286"/>
    </source>
</evidence>
<keyword evidence="8" id="KW-0407">Ion channel</keyword>
<dbReference type="GO" id="GO:0030553">
    <property type="term" value="F:cGMP binding"/>
    <property type="evidence" value="ECO:0007669"/>
    <property type="project" value="TreeGrafter"/>
</dbReference>
<dbReference type="GO" id="GO:0044877">
    <property type="term" value="F:protein-containing complex binding"/>
    <property type="evidence" value="ECO:0007669"/>
    <property type="project" value="TreeGrafter"/>
</dbReference>
<evidence type="ECO:0000256" key="3">
    <source>
        <dbReference type="ARBA" id="ARBA00022692"/>
    </source>
</evidence>
<keyword evidence="4 10" id="KW-1133">Transmembrane helix</keyword>
<evidence type="ECO:0000256" key="6">
    <source>
        <dbReference type="ARBA" id="ARBA00023136"/>
    </source>
</evidence>
<dbReference type="PROSITE" id="PS00889">
    <property type="entry name" value="CNMP_BINDING_2"/>
    <property type="match status" value="1"/>
</dbReference>
<evidence type="ECO:0000256" key="8">
    <source>
        <dbReference type="ARBA" id="ARBA00023303"/>
    </source>
</evidence>
<organism evidence="13 14">
    <name type="scientific">Mesorhabditis spiculigera</name>
    <dbReference type="NCBI Taxonomy" id="96644"/>
    <lineage>
        <taxon>Eukaryota</taxon>
        <taxon>Metazoa</taxon>
        <taxon>Ecdysozoa</taxon>
        <taxon>Nematoda</taxon>
        <taxon>Chromadorea</taxon>
        <taxon>Rhabditida</taxon>
        <taxon>Rhabditina</taxon>
        <taxon>Rhabditomorpha</taxon>
        <taxon>Rhabditoidea</taxon>
        <taxon>Rhabditidae</taxon>
        <taxon>Mesorhabditinae</taxon>
        <taxon>Mesorhabditis</taxon>
    </lineage>
</organism>
<feature type="coiled-coil region" evidence="9">
    <location>
        <begin position="454"/>
        <end position="481"/>
    </location>
</feature>
<dbReference type="PANTHER" id="PTHR45638:SF5">
    <property type="entry name" value="CYCLIC NUCLEOTIDE-BINDING DOMAIN-CONTAINING PROTEIN"/>
    <property type="match status" value="1"/>
</dbReference>
<comment type="caution">
    <text evidence="13">The sequence shown here is derived from an EMBL/GenBank/DDBJ whole genome shotgun (WGS) entry which is preliminary data.</text>
</comment>
<feature type="chain" id="PRO_5041291647" description="Cyclic nucleotide-binding domain-containing protein" evidence="11">
    <location>
        <begin position="18"/>
        <end position="514"/>
    </location>
</feature>
<dbReference type="GO" id="GO:0005222">
    <property type="term" value="F:intracellularly cAMP-activated cation channel activity"/>
    <property type="evidence" value="ECO:0007669"/>
    <property type="project" value="TreeGrafter"/>
</dbReference>
<feature type="domain" description="Cyclic nucleotide-binding" evidence="12">
    <location>
        <begin position="304"/>
        <end position="410"/>
    </location>
</feature>
<evidence type="ECO:0000256" key="2">
    <source>
        <dbReference type="ARBA" id="ARBA00022448"/>
    </source>
</evidence>
<accession>A0AA36FVK6</accession>
<evidence type="ECO:0000259" key="12">
    <source>
        <dbReference type="PROSITE" id="PS50042"/>
    </source>
</evidence>
<keyword evidence="7" id="KW-1071">Ligand-gated ion channel</keyword>
<dbReference type="SMART" id="SM00100">
    <property type="entry name" value="cNMP"/>
    <property type="match status" value="1"/>
</dbReference>
<dbReference type="PROSITE" id="PS50042">
    <property type="entry name" value="CNMP_BINDING_3"/>
    <property type="match status" value="1"/>
</dbReference>
<keyword evidence="14" id="KW-1185">Reference proteome</keyword>
<keyword evidence="3 10" id="KW-0812">Transmembrane</keyword>
<dbReference type="Pfam" id="PF16526">
    <property type="entry name" value="CLZ"/>
    <property type="match status" value="1"/>
</dbReference>
<evidence type="ECO:0000313" key="13">
    <source>
        <dbReference type="EMBL" id="CAJ0569231.1"/>
    </source>
</evidence>
<dbReference type="Gene3D" id="2.60.120.10">
    <property type="entry name" value="Jelly Rolls"/>
    <property type="match status" value="1"/>
</dbReference>
<dbReference type="CDD" id="cd00038">
    <property type="entry name" value="CAP_ED"/>
    <property type="match status" value="1"/>
</dbReference>
<dbReference type="InterPro" id="IPR050866">
    <property type="entry name" value="CNG_cation_channel"/>
</dbReference>
<feature type="non-terminal residue" evidence="13">
    <location>
        <position position="1"/>
    </location>
</feature>
<dbReference type="Proteomes" id="UP001177023">
    <property type="component" value="Unassembled WGS sequence"/>
</dbReference>